<dbReference type="InterPro" id="IPR006869">
    <property type="entry name" value="DUF547"/>
</dbReference>
<proteinExistence type="predicted"/>
<evidence type="ECO:0000313" key="6">
    <source>
        <dbReference type="Proteomes" id="UP001153076"/>
    </source>
</evidence>
<sequence length="560" mass="63819">MGQQCTEESIPCLISLCKPIISNAPLLHSHSLPLHLLTQGKSEMQKNKLIQAHKPTPNRRISCRERKLALLQDVDRLKKKLRQEENVHRALERAFTRPLGTLPRLPPYLPPYILELLAEVAVLEEEVVRLEEQIVLFRKGLYQEAVNISSSKKNVEDLRDSFDIGVMKTPTKDESKNVAQPKANSIISPSNSAIEEGRGKENQSCVSSMKNKQQSPTQKSQALHCRANSKDNLEARYLELQDEGRSGEDSPNAISESILKCLLNTFLRMGSSRMRFSIEKFPTLSSQEDATKSEFQDPYCIWPDFEKRDIGPYRNFCSIDAHSINQSRTSSSLFLIHRLKILLAKLASVKLQKLTHQEKLAFWINIYNSCMMNAFLEHGIPESPETVVALMQKATINVGGHLLNALTIEHFILRLPYHSKYTFSKGAKNDEMVARSVFGLELSEPLVTFALACGSWSSPAVRIYTATEVERELEAAKRQYLQAAVGISKDKKLVIPKLLDWYLLDFAKDLESLVDWICLQLPNELRKEAMNCLERSKDEPLSRVVYIMPYEFSFRYLLPR</sequence>
<feature type="domain" description="Ternary complex factor MIP1 leucine-zipper" evidence="4">
    <location>
        <begin position="64"/>
        <end position="144"/>
    </location>
</feature>
<dbReference type="InterPro" id="IPR025757">
    <property type="entry name" value="MIP1_Leuzipper"/>
</dbReference>
<evidence type="ECO:0000259" key="4">
    <source>
        <dbReference type="Pfam" id="PF14389"/>
    </source>
</evidence>
<dbReference type="Proteomes" id="UP001153076">
    <property type="component" value="Unassembled WGS sequence"/>
</dbReference>
<evidence type="ECO:0000256" key="2">
    <source>
        <dbReference type="SAM" id="MobiDB-lite"/>
    </source>
</evidence>
<organism evidence="5 6">
    <name type="scientific">Carnegiea gigantea</name>
    <dbReference type="NCBI Taxonomy" id="171969"/>
    <lineage>
        <taxon>Eukaryota</taxon>
        <taxon>Viridiplantae</taxon>
        <taxon>Streptophyta</taxon>
        <taxon>Embryophyta</taxon>
        <taxon>Tracheophyta</taxon>
        <taxon>Spermatophyta</taxon>
        <taxon>Magnoliopsida</taxon>
        <taxon>eudicotyledons</taxon>
        <taxon>Gunneridae</taxon>
        <taxon>Pentapetalae</taxon>
        <taxon>Caryophyllales</taxon>
        <taxon>Cactineae</taxon>
        <taxon>Cactaceae</taxon>
        <taxon>Cactoideae</taxon>
        <taxon>Echinocereeae</taxon>
        <taxon>Carnegiea</taxon>
    </lineage>
</organism>
<accession>A0A9Q1KYA4</accession>
<reference evidence="5" key="1">
    <citation type="submission" date="2022-04" db="EMBL/GenBank/DDBJ databases">
        <title>Carnegiea gigantea Genome sequencing and assembly v2.</title>
        <authorList>
            <person name="Copetti D."/>
            <person name="Sanderson M.J."/>
            <person name="Burquez A."/>
            <person name="Wojciechowski M.F."/>
        </authorList>
    </citation>
    <scope>NUCLEOTIDE SEQUENCE</scope>
    <source>
        <strain evidence="5">SGP5-SGP5p</strain>
        <tissue evidence="5">Aerial part</tissue>
    </source>
</reference>
<gene>
    <name evidence="5" type="ORF">Cgig2_021239</name>
</gene>
<feature type="domain" description="DUF547" evidence="3">
    <location>
        <begin position="351"/>
        <end position="481"/>
    </location>
</feature>
<feature type="compositionally biased region" description="Polar residues" evidence="2">
    <location>
        <begin position="202"/>
        <end position="221"/>
    </location>
</feature>
<feature type="coiled-coil region" evidence="1">
    <location>
        <begin position="67"/>
        <end position="133"/>
    </location>
</feature>
<dbReference type="PANTHER" id="PTHR46248:SF9">
    <property type="entry name" value="EXPRESSED PROTEIN"/>
    <property type="match status" value="1"/>
</dbReference>
<evidence type="ECO:0000256" key="1">
    <source>
        <dbReference type="SAM" id="Coils"/>
    </source>
</evidence>
<dbReference type="PANTHER" id="PTHR46248">
    <property type="entry name" value="EXPRESSED PROTEIN"/>
    <property type="match status" value="1"/>
</dbReference>
<comment type="caution">
    <text evidence="5">The sequence shown here is derived from an EMBL/GenBank/DDBJ whole genome shotgun (WGS) entry which is preliminary data.</text>
</comment>
<name>A0A9Q1KYA4_9CARY</name>
<evidence type="ECO:0000313" key="5">
    <source>
        <dbReference type="EMBL" id="KAJ8450767.1"/>
    </source>
</evidence>
<dbReference type="OrthoDB" id="418495at2759"/>
<evidence type="ECO:0000259" key="3">
    <source>
        <dbReference type="Pfam" id="PF04784"/>
    </source>
</evidence>
<protein>
    <recommendedName>
        <fullName evidence="7">DUF547 domain-containing protein</fullName>
    </recommendedName>
</protein>
<keyword evidence="6" id="KW-1185">Reference proteome</keyword>
<evidence type="ECO:0008006" key="7">
    <source>
        <dbReference type="Google" id="ProtNLM"/>
    </source>
</evidence>
<dbReference type="Pfam" id="PF14389">
    <property type="entry name" value="Lzipper-MIP1"/>
    <property type="match status" value="1"/>
</dbReference>
<keyword evidence="1" id="KW-0175">Coiled coil</keyword>
<feature type="region of interest" description="Disordered" evidence="2">
    <location>
        <begin position="168"/>
        <end position="224"/>
    </location>
</feature>
<dbReference type="Pfam" id="PF04784">
    <property type="entry name" value="DUF547"/>
    <property type="match status" value="1"/>
</dbReference>
<dbReference type="AlphaFoldDB" id="A0A9Q1KYA4"/>
<feature type="compositionally biased region" description="Low complexity" evidence="2">
    <location>
        <begin position="183"/>
        <end position="194"/>
    </location>
</feature>
<dbReference type="EMBL" id="JAKOGI010000013">
    <property type="protein sequence ID" value="KAJ8450767.1"/>
    <property type="molecule type" value="Genomic_DNA"/>
</dbReference>